<keyword evidence="4" id="KW-1185">Reference proteome</keyword>
<dbReference type="PaxDb" id="6945-B7P5J9"/>
<reference evidence="2 4" key="1">
    <citation type="submission" date="2008-03" db="EMBL/GenBank/DDBJ databases">
        <title>Annotation of Ixodes scapularis.</title>
        <authorList>
            <consortium name="Ixodes scapularis Genome Project Consortium"/>
            <person name="Caler E."/>
            <person name="Hannick L.I."/>
            <person name="Bidwell S."/>
            <person name="Joardar V."/>
            <person name="Thiagarajan M."/>
            <person name="Amedeo P."/>
            <person name="Galinsky K.J."/>
            <person name="Schobel S."/>
            <person name="Inman J."/>
            <person name="Hostetler J."/>
            <person name="Miller J."/>
            <person name="Hammond M."/>
            <person name="Megy K."/>
            <person name="Lawson D."/>
            <person name="Kodira C."/>
            <person name="Sutton G."/>
            <person name="Meyer J."/>
            <person name="Hill C.A."/>
            <person name="Birren B."/>
            <person name="Nene V."/>
            <person name="Collins F."/>
            <person name="Alarcon-Chaidez F."/>
            <person name="Wikel S."/>
            <person name="Strausberg R."/>
        </authorList>
    </citation>
    <scope>NUCLEOTIDE SEQUENCE [LARGE SCALE GENOMIC DNA]</scope>
    <source>
        <strain evidence="4">Wikel</strain>
        <strain evidence="2">Wikel colony</strain>
    </source>
</reference>
<gene>
    <name evidence="2" type="ORF">IscW_ISCW001775</name>
</gene>
<name>B7P5J9_IXOSC</name>
<feature type="region of interest" description="Disordered" evidence="1">
    <location>
        <begin position="1"/>
        <end position="64"/>
    </location>
</feature>
<evidence type="ECO:0000313" key="3">
    <source>
        <dbReference type="EnsemblMetazoa" id="ISCW001775-PA"/>
    </source>
</evidence>
<dbReference type="AlphaFoldDB" id="B7P5J9"/>
<dbReference type="HOGENOM" id="CLU_2874258_0_0_1"/>
<dbReference type="InParanoid" id="B7P5J9"/>
<organism>
    <name type="scientific">Ixodes scapularis</name>
    <name type="common">Black-legged tick</name>
    <name type="synonym">Deer tick</name>
    <dbReference type="NCBI Taxonomy" id="6945"/>
    <lineage>
        <taxon>Eukaryota</taxon>
        <taxon>Metazoa</taxon>
        <taxon>Ecdysozoa</taxon>
        <taxon>Arthropoda</taxon>
        <taxon>Chelicerata</taxon>
        <taxon>Arachnida</taxon>
        <taxon>Acari</taxon>
        <taxon>Parasitiformes</taxon>
        <taxon>Ixodida</taxon>
        <taxon>Ixodoidea</taxon>
        <taxon>Ixodidae</taxon>
        <taxon>Ixodinae</taxon>
        <taxon>Ixodes</taxon>
    </lineage>
</organism>
<feature type="compositionally biased region" description="Low complexity" evidence="1">
    <location>
        <begin position="1"/>
        <end position="14"/>
    </location>
</feature>
<dbReference type="EnsemblMetazoa" id="ISCW001775-RA">
    <property type="protein sequence ID" value="ISCW001775-PA"/>
    <property type="gene ID" value="ISCW001775"/>
</dbReference>
<feature type="compositionally biased region" description="Basic residues" evidence="1">
    <location>
        <begin position="22"/>
        <end position="64"/>
    </location>
</feature>
<reference evidence="3" key="2">
    <citation type="submission" date="2020-05" db="UniProtKB">
        <authorList>
            <consortium name="EnsemblMetazoa"/>
        </authorList>
    </citation>
    <scope>IDENTIFICATION</scope>
    <source>
        <strain evidence="3">wikel</strain>
    </source>
</reference>
<dbReference type="EMBL" id="DS641293">
    <property type="protein sequence ID" value="EEC01871.1"/>
    <property type="molecule type" value="Genomic_DNA"/>
</dbReference>
<evidence type="ECO:0000313" key="4">
    <source>
        <dbReference type="Proteomes" id="UP000001555"/>
    </source>
</evidence>
<dbReference type="Proteomes" id="UP000001555">
    <property type="component" value="Unassembled WGS sequence"/>
</dbReference>
<feature type="non-terminal residue" evidence="2">
    <location>
        <position position="64"/>
    </location>
</feature>
<evidence type="ECO:0000313" key="2">
    <source>
        <dbReference type="EMBL" id="EEC01871.1"/>
    </source>
</evidence>
<protein>
    <submittedName>
        <fullName evidence="2 3">Uncharacterized protein</fullName>
    </submittedName>
</protein>
<evidence type="ECO:0000256" key="1">
    <source>
        <dbReference type="SAM" id="MobiDB-lite"/>
    </source>
</evidence>
<accession>B7P5J9</accession>
<dbReference type="VEuPathDB" id="VectorBase:ISCW001775"/>
<feature type="non-terminal residue" evidence="2">
    <location>
        <position position="1"/>
    </location>
</feature>
<proteinExistence type="predicted"/>
<sequence>YPGSYPSSTPSYRPKLGNEYTKKKKRTKTGAHKRPTGKSRVRKTKKKCKKFRTRVKPRSAKQRR</sequence>
<dbReference type="EMBL" id="ABJB010699687">
    <property type="status" value="NOT_ANNOTATED_CDS"/>
    <property type="molecule type" value="Genomic_DNA"/>
</dbReference>